<organism evidence="2 3">
    <name type="scientific">Chelatococcus asaccharovorans</name>
    <dbReference type="NCBI Taxonomy" id="28210"/>
    <lineage>
        <taxon>Bacteria</taxon>
        <taxon>Pseudomonadati</taxon>
        <taxon>Pseudomonadota</taxon>
        <taxon>Alphaproteobacteria</taxon>
        <taxon>Hyphomicrobiales</taxon>
        <taxon>Chelatococcaceae</taxon>
        <taxon>Chelatococcus</taxon>
    </lineage>
</organism>
<name>A0A2V3UIE1_9HYPH</name>
<proteinExistence type="predicted"/>
<sequence length="49" mass="5051">MMTVSVPVKALAKKMKNAPHRQVAAGTGPAAPPMNADESNAGLFAFIRG</sequence>
<evidence type="ECO:0000256" key="1">
    <source>
        <dbReference type="SAM" id="MobiDB-lite"/>
    </source>
</evidence>
<keyword evidence="3" id="KW-1185">Reference proteome</keyword>
<reference evidence="2 3" key="1">
    <citation type="submission" date="2018-05" db="EMBL/GenBank/DDBJ databases">
        <title>Genomic Encyclopedia of Type Strains, Phase IV (KMG-IV): sequencing the most valuable type-strain genomes for metagenomic binning, comparative biology and taxonomic classification.</title>
        <authorList>
            <person name="Goeker M."/>
        </authorList>
    </citation>
    <scope>NUCLEOTIDE SEQUENCE [LARGE SCALE GENOMIC DNA]</scope>
    <source>
        <strain evidence="2 3">DSM 6462</strain>
    </source>
</reference>
<dbReference type="AlphaFoldDB" id="A0A2V3UIE1"/>
<evidence type="ECO:0000313" key="2">
    <source>
        <dbReference type="EMBL" id="PXW64530.1"/>
    </source>
</evidence>
<dbReference type="Proteomes" id="UP000248021">
    <property type="component" value="Unassembled WGS sequence"/>
</dbReference>
<evidence type="ECO:0000313" key="3">
    <source>
        <dbReference type="Proteomes" id="UP000248021"/>
    </source>
</evidence>
<comment type="caution">
    <text evidence="2">The sequence shown here is derived from an EMBL/GenBank/DDBJ whole genome shotgun (WGS) entry which is preliminary data.</text>
</comment>
<gene>
    <name evidence="2" type="ORF">C7450_101285</name>
</gene>
<dbReference type="EMBL" id="QJJK01000001">
    <property type="protein sequence ID" value="PXW64530.1"/>
    <property type="molecule type" value="Genomic_DNA"/>
</dbReference>
<feature type="region of interest" description="Disordered" evidence="1">
    <location>
        <begin position="15"/>
        <end position="36"/>
    </location>
</feature>
<accession>A0A2V3UIE1</accession>
<protein>
    <submittedName>
        <fullName evidence="2">Uncharacterized protein</fullName>
    </submittedName>
</protein>